<feature type="domain" description="PDZ" evidence="2">
    <location>
        <begin position="302"/>
        <end position="393"/>
    </location>
</feature>
<feature type="domain" description="PDZ" evidence="2">
    <location>
        <begin position="1"/>
        <end position="55"/>
    </location>
</feature>
<feature type="compositionally biased region" description="Basic and acidic residues" evidence="1">
    <location>
        <begin position="1041"/>
        <end position="1060"/>
    </location>
</feature>
<feature type="domain" description="PDZ" evidence="2">
    <location>
        <begin position="620"/>
        <end position="702"/>
    </location>
</feature>
<dbReference type="SUPFAM" id="SSF50156">
    <property type="entry name" value="PDZ domain-like"/>
    <property type="match status" value="10"/>
</dbReference>
<dbReference type="PANTHER" id="PTHR19964:SF92">
    <property type="entry name" value="PATJ HOMOLOG"/>
    <property type="match status" value="1"/>
</dbReference>
<dbReference type="FunFam" id="2.30.42.10:FF:000038">
    <property type="entry name" value="Multiple PDZ domain protein isoform X1"/>
    <property type="match status" value="1"/>
</dbReference>
<feature type="compositionally biased region" description="Basic and acidic residues" evidence="1">
    <location>
        <begin position="1581"/>
        <end position="1598"/>
    </location>
</feature>
<evidence type="ECO:0000313" key="4">
    <source>
        <dbReference type="WBParaSite" id="TMUE_1000003468.1"/>
    </source>
</evidence>
<feature type="compositionally biased region" description="Basic and acidic residues" evidence="1">
    <location>
        <begin position="572"/>
        <end position="585"/>
    </location>
</feature>
<feature type="domain" description="PDZ" evidence="2">
    <location>
        <begin position="901"/>
        <end position="995"/>
    </location>
</feature>
<dbReference type="InterPro" id="IPR001478">
    <property type="entry name" value="PDZ"/>
</dbReference>
<dbReference type="WBParaSite" id="TMUE_1000003468.3">
    <property type="protein sequence ID" value="TMUE_1000003468.3"/>
    <property type="gene ID" value="WBGene00298720"/>
</dbReference>
<feature type="compositionally biased region" description="Polar residues" evidence="1">
    <location>
        <begin position="1526"/>
        <end position="1537"/>
    </location>
</feature>
<evidence type="ECO:0000313" key="3">
    <source>
        <dbReference type="Proteomes" id="UP000046395"/>
    </source>
</evidence>
<dbReference type="InterPro" id="IPR036034">
    <property type="entry name" value="PDZ_sf"/>
</dbReference>
<feature type="region of interest" description="Disordered" evidence="1">
    <location>
        <begin position="571"/>
        <end position="601"/>
    </location>
</feature>
<name>A0A5S6Q8E7_TRIMR</name>
<accession>A0A5S6Q8E7</accession>
<evidence type="ECO:0000259" key="2">
    <source>
        <dbReference type="PROSITE" id="PS50106"/>
    </source>
</evidence>
<reference evidence="3" key="1">
    <citation type="submission" date="2013-11" db="EMBL/GenBank/DDBJ databases">
        <authorList>
            <person name="Aslett M."/>
        </authorList>
    </citation>
    <scope>NUCLEOTIDE SEQUENCE [LARGE SCALE GENOMIC DNA]</scope>
    <source>
        <strain evidence="3">Edinburgh</strain>
    </source>
</reference>
<keyword evidence="3" id="KW-1185">Reference proteome</keyword>
<feature type="compositionally biased region" description="Basic and acidic residues" evidence="1">
    <location>
        <begin position="1075"/>
        <end position="1086"/>
    </location>
</feature>
<organism evidence="3 4">
    <name type="scientific">Trichuris muris</name>
    <name type="common">Mouse whipworm</name>
    <dbReference type="NCBI Taxonomy" id="70415"/>
    <lineage>
        <taxon>Eukaryota</taxon>
        <taxon>Metazoa</taxon>
        <taxon>Ecdysozoa</taxon>
        <taxon>Nematoda</taxon>
        <taxon>Enoplea</taxon>
        <taxon>Dorylaimia</taxon>
        <taxon>Trichinellida</taxon>
        <taxon>Trichuridae</taxon>
        <taxon>Trichuris</taxon>
    </lineage>
</organism>
<sequence>MVIAGGRSTGVIIKSIVSGGLADQNGCLQRGDHLLAINGTLLHGMTSDQVANILRHLSDKAVTITAGRSVNQAGPVNLQYNCSNISDAACNGHVAPEVHIVPTSIALNPVLLSKYLEEAGCLRGSVQPSTSKDPHSTETFAMLRMVVRKLKSESFGFSVAEYNLGKEFGYGLIVATVSPLVFADLIQPYDIIIRVNDTSLIGLSHAESLNCLLESGEVLQLTLARYHPESKTYKHLVAMASQKAAYSNRVFPRASCNQPDAASQPLGSDEWTIPPRSKDHGFSSRTLKEWAAVCGPEYKILFVELERSPCNETLGIALEGTVDVVGESETCPHHFIRSMEPNDGIVVLTGELKPGDELLEVNGEVLYGRSYVDVLEILQNLPRKVTMIVGRNTSAVPVSDLLPDAFTSGITTSDGPKSTTSAIPSQLEQNGIEESHYKSSTEYENVSRRTIVWSPYTEKVLLIKGQEGLGFSIFECKAFSDRNAIAIVVYSVICNSVADKSGQLFPGDRLISVNSMSMANVRLEEAIGILKSLPEGPVVLEISKPLSLSSEEFANPLNVQMDYYGPIEQSDSEERASSSFRRKESSSSIARSADTSEVRSPTLSMSSRLSLHLPDCLVKTIKVVKDRPNLGIQIELGKNGLSGCIIKSVDPSGAIYADGRLNAGDLILRINNQDLRYALRAQAKAILRRSSLLKTIRITYVPAEDIEKYALYRKNLSSHSSCSSLAQLSLKSFPDYYQSPYVSNKSLSQTSAFYGDFDDSIGRSKSSLNSTASCPAPEVSVDFFDTERKRSEIREDHIPAQLTSDALSSDVPVSAPQPSHQQVSLPNLNGRKVAAGAAHSPPAHYWKPARASSLLLPSPRFEKKERKSEQRHSLNLQRLEGTSEIVGEESSAAILNPTIKRVFIHRSQEQYLGISIVGGKIEISRGESQSPVIISGVFVKSILPDSPAGRCEQIRVGDRIINVNGVSLVNKAHAECVEIIRNAVTPVQLTVESFDFVWPDIPSEKKSSDVQSFNGQGRSEFSAQSDQADQSSLEEANSDVEEVKQRKALEMQEAARDEPHSAPVEDVEATSSVASEEKRSQFERSESMLAEVEGITEDSAKALTAQPELPLVDKEILLERFADYSGELRVVELTKVGKDIGLALAGHRDRSKASVLIAGVEPRSPAHEALSEGKLAIGDEILQVDDIVMQGRSHISASVIIRSRRNAVIRFVLLRDPNGISKLAVDPMKICNNGEALTQPFQKFEEADEEGVKEESTPALREITEADTVKDTGVEPLLSNWPSATSDISTATVRDVAATESAQANEPLDETTKHGDAVPEICQPSLTVGDPTTDPILPERETLIEIDKGGKGLGLSLVGGSDTILGGIIVHEVYPDGAAARDNRLSAGDQLLEVNGRSLRDAPHELAISVLRQTPSKVQLLVYRDSKMKSNLLEPKNIYDIFEVELNKKPGKGLGLSIVGRKHEPGIFIAEVVKGGITEIDGRIMAGDQLLAVNGNDLTKVYQEEAATMLKTATGRIKLKLGRIKTSAQQPSKQTKAMPSLLMPPPTTMMILNSLKISPILPRRRPVKVTRKGSASLKGNSKSEGRSKSLSPREENGSKKHGFCKRISRHSFRFDRTKRAPFVDTEKVNCDILEVQLSKHTDQAWGMGVGKRASGILITSVQPNSPVDGKLKLGDQILAVNRQVVTDQASAVSMIRAAGSEVCLRVARTHP</sequence>
<dbReference type="CDD" id="cd00136">
    <property type="entry name" value="PDZ_canonical"/>
    <property type="match status" value="2"/>
</dbReference>
<dbReference type="PANTHER" id="PTHR19964">
    <property type="entry name" value="MULTIPLE PDZ DOMAIN PROTEIN"/>
    <property type="match status" value="1"/>
</dbReference>
<feature type="region of interest" description="Disordered" evidence="1">
    <location>
        <begin position="410"/>
        <end position="430"/>
    </location>
</feature>
<feature type="domain" description="PDZ" evidence="2">
    <location>
        <begin position="144"/>
        <end position="227"/>
    </location>
</feature>
<proteinExistence type="predicted"/>
<feature type="compositionally biased region" description="Polar residues" evidence="1">
    <location>
        <begin position="816"/>
        <end position="825"/>
    </location>
</feature>
<feature type="compositionally biased region" description="Low complexity" evidence="1">
    <location>
        <begin position="586"/>
        <end position="595"/>
    </location>
</feature>
<feature type="domain" description="PDZ" evidence="2">
    <location>
        <begin position="1443"/>
        <end position="1525"/>
    </location>
</feature>
<reference evidence="4" key="3">
    <citation type="submission" date="2019-12" db="UniProtKB">
        <authorList>
            <consortium name="WormBaseParasite"/>
        </authorList>
    </citation>
    <scope>IDENTIFICATION</scope>
</reference>
<feature type="region of interest" description="Disordered" evidence="1">
    <location>
        <begin position="1563"/>
        <end position="1601"/>
    </location>
</feature>
<feature type="region of interest" description="Disordered" evidence="1">
    <location>
        <begin position="794"/>
        <end position="825"/>
    </location>
</feature>
<dbReference type="WBParaSite" id="TMUE_1000003468.1">
    <property type="protein sequence ID" value="TMUE_1000003468.1"/>
    <property type="gene ID" value="WBGene00298720"/>
</dbReference>
<feature type="compositionally biased region" description="Polar residues" evidence="1">
    <location>
        <begin position="1009"/>
        <end position="1021"/>
    </location>
</feature>
<feature type="domain" description="PDZ" evidence="2">
    <location>
        <begin position="459"/>
        <end position="532"/>
    </location>
</feature>
<dbReference type="Proteomes" id="UP000046395">
    <property type="component" value="Unassembled WGS sequence"/>
</dbReference>
<dbReference type="InterPro" id="IPR051342">
    <property type="entry name" value="PDZ_scaffold"/>
</dbReference>
<dbReference type="CDD" id="cd06673">
    <property type="entry name" value="PDZ10_MUPP1-PDZ8_PATJ-like"/>
    <property type="match status" value="1"/>
</dbReference>
<reference evidence="3" key="2">
    <citation type="submission" date="2014-03" db="EMBL/GenBank/DDBJ databases">
        <title>The whipworm genome and dual-species transcriptomics of an intimate host-pathogen interaction.</title>
        <authorList>
            <person name="Foth B.J."/>
            <person name="Tsai I.J."/>
            <person name="Reid A.J."/>
            <person name="Bancroft A.J."/>
            <person name="Nichol S."/>
            <person name="Tracey A."/>
            <person name="Holroyd N."/>
            <person name="Cotton J.A."/>
            <person name="Stanley E.J."/>
            <person name="Zarowiecki M."/>
            <person name="Liu J.Z."/>
            <person name="Huckvale T."/>
            <person name="Cooper P.J."/>
            <person name="Grencis R.K."/>
            <person name="Berriman M."/>
        </authorList>
    </citation>
    <scope>NUCLEOTIDE SEQUENCE [LARGE SCALE GENOMIC DNA]</scope>
    <source>
        <strain evidence="3">Edinburgh</strain>
    </source>
</reference>
<feature type="region of interest" description="Disordered" evidence="1">
    <location>
        <begin position="1525"/>
        <end position="1545"/>
    </location>
</feature>
<feature type="domain" description="PDZ" evidence="2">
    <location>
        <begin position="1130"/>
        <end position="1216"/>
    </location>
</feature>
<dbReference type="PROSITE" id="PS50106">
    <property type="entry name" value="PDZ"/>
    <property type="match status" value="10"/>
</dbReference>
<dbReference type="SMART" id="SM00228">
    <property type="entry name" value="PDZ"/>
    <property type="match status" value="10"/>
</dbReference>
<dbReference type="Pfam" id="PF00595">
    <property type="entry name" value="PDZ"/>
    <property type="match status" value="9"/>
</dbReference>
<feature type="compositionally biased region" description="Low complexity" evidence="1">
    <location>
        <begin position="1022"/>
        <end position="1031"/>
    </location>
</feature>
<feature type="domain" description="PDZ" evidence="2">
    <location>
        <begin position="1634"/>
        <end position="1710"/>
    </location>
</feature>
<protein>
    <submittedName>
        <fullName evidence="4">PDZ domain-containing protein</fullName>
    </submittedName>
</protein>
<dbReference type="WBParaSite" id="TMUE_1000003468.2">
    <property type="protein sequence ID" value="TMUE_1000003468.2"/>
    <property type="gene ID" value="WBGene00298720"/>
</dbReference>
<evidence type="ECO:0000256" key="1">
    <source>
        <dbReference type="SAM" id="MobiDB-lite"/>
    </source>
</evidence>
<feature type="domain" description="PDZ" evidence="2">
    <location>
        <begin position="1343"/>
        <end position="1426"/>
    </location>
</feature>
<dbReference type="STRING" id="70415.A0A5S6Q8E7"/>
<feature type="region of interest" description="Disordered" evidence="1">
    <location>
        <begin position="1006"/>
        <end position="1086"/>
    </location>
</feature>
<dbReference type="Gene3D" id="2.30.42.10">
    <property type="match status" value="10"/>
</dbReference>
<dbReference type="CDD" id="cd06674">
    <property type="entry name" value="PDZ11_MUPP1-PDZ9_PATJ-like"/>
    <property type="match status" value="1"/>
</dbReference>
<feature type="compositionally biased region" description="Polar residues" evidence="1">
    <location>
        <begin position="410"/>
        <end position="429"/>
    </location>
</feature>